<dbReference type="AlphaFoldDB" id="A0A3S5BAI8"/>
<dbReference type="Proteomes" id="UP000784294">
    <property type="component" value="Unassembled WGS sequence"/>
</dbReference>
<feature type="region of interest" description="Disordered" evidence="1">
    <location>
        <begin position="283"/>
        <end position="309"/>
    </location>
</feature>
<evidence type="ECO:0000313" key="2">
    <source>
        <dbReference type="EMBL" id="VEL38613.1"/>
    </source>
</evidence>
<keyword evidence="3" id="KW-1185">Reference proteome</keyword>
<gene>
    <name evidence="2" type="ORF">PXEA_LOCUS32053</name>
</gene>
<organism evidence="2 3">
    <name type="scientific">Protopolystoma xenopodis</name>
    <dbReference type="NCBI Taxonomy" id="117903"/>
    <lineage>
        <taxon>Eukaryota</taxon>
        <taxon>Metazoa</taxon>
        <taxon>Spiralia</taxon>
        <taxon>Lophotrochozoa</taxon>
        <taxon>Platyhelminthes</taxon>
        <taxon>Monogenea</taxon>
        <taxon>Polyopisthocotylea</taxon>
        <taxon>Polystomatidea</taxon>
        <taxon>Polystomatidae</taxon>
        <taxon>Protopolystoma</taxon>
    </lineage>
</organism>
<dbReference type="EMBL" id="CAAALY010258402">
    <property type="protein sequence ID" value="VEL38613.1"/>
    <property type="molecule type" value="Genomic_DNA"/>
</dbReference>
<name>A0A3S5BAI8_9PLAT</name>
<comment type="caution">
    <text evidence="2">The sequence shown here is derived from an EMBL/GenBank/DDBJ whole genome shotgun (WGS) entry which is preliminary data.</text>
</comment>
<evidence type="ECO:0000313" key="3">
    <source>
        <dbReference type="Proteomes" id="UP000784294"/>
    </source>
</evidence>
<evidence type="ECO:0000256" key="1">
    <source>
        <dbReference type="SAM" id="MobiDB-lite"/>
    </source>
</evidence>
<proteinExistence type="predicted"/>
<sequence>MAGQSFKWIHQVIGRLGQLQAAISAGLCLAAMVSSMAVSIGGGGQEVAGHSGAPVALSASSLLLTRSGTPITDTSYGASSASTLSLDSTASITSHSTLLASGPSQPFAEPLVAVTTPSTSRRLFAFFRSGSSTVTTSSIPSTASSPPDSGFQLESLTPSLPMTALPLGDGTNDQIRASLLLSYGCTALMAAVTIVTTTAGLSGLGLSLGQAREPATGEPFTGRGKDGRVIQQLAAIISHLLRQSLQNPSKDPAFRLAFIACIDLLNRSALDIALFEAFHEPLPEASRRPPSEATGTGRPFSGSEESRILPSGSVSTAACVPSVPPEDSISTGLPCWSNSPQHIQEQLLQLLIQIIQLECSSKDAMAAPTTDGRLSLPEKLKSVSESSLSIRLSAIMTAIELV</sequence>
<reference evidence="2" key="1">
    <citation type="submission" date="2018-11" db="EMBL/GenBank/DDBJ databases">
        <authorList>
            <consortium name="Pathogen Informatics"/>
        </authorList>
    </citation>
    <scope>NUCLEOTIDE SEQUENCE</scope>
</reference>
<protein>
    <submittedName>
        <fullName evidence="2">Uncharacterized protein</fullName>
    </submittedName>
</protein>
<accession>A0A3S5BAI8</accession>